<evidence type="ECO:0000313" key="5">
    <source>
        <dbReference type="EMBL" id="RNL77606.1"/>
    </source>
</evidence>
<evidence type="ECO:0000256" key="1">
    <source>
        <dbReference type="ARBA" id="ARBA00023015"/>
    </source>
</evidence>
<dbReference type="Pfam" id="PF07729">
    <property type="entry name" value="FCD"/>
    <property type="match status" value="1"/>
</dbReference>
<dbReference type="EMBL" id="RJSG01000003">
    <property type="protein sequence ID" value="RNL77606.1"/>
    <property type="molecule type" value="Genomic_DNA"/>
</dbReference>
<dbReference type="InterPro" id="IPR008920">
    <property type="entry name" value="TF_FadR/GntR_C"/>
</dbReference>
<accession>A0A3N0DQ68</accession>
<evidence type="ECO:0000256" key="2">
    <source>
        <dbReference type="ARBA" id="ARBA00023125"/>
    </source>
</evidence>
<dbReference type="RefSeq" id="WP_123235192.1">
    <property type="nucleotide sequence ID" value="NZ_RJSG01000003.1"/>
</dbReference>
<dbReference type="Proteomes" id="UP000277094">
    <property type="component" value="Unassembled WGS sequence"/>
</dbReference>
<dbReference type="GO" id="GO:0003677">
    <property type="term" value="F:DNA binding"/>
    <property type="evidence" value="ECO:0007669"/>
    <property type="project" value="UniProtKB-KW"/>
</dbReference>
<dbReference type="InterPro" id="IPR011711">
    <property type="entry name" value="GntR_C"/>
</dbReference>
<dbReference type="Gene3D" id="1.20.120.530">
    <property type="entry name" value="GntR ligand-binding domain-like"/>
    <property type="match status" value="1"/>
</dbReference>
<comment type="caution">
    <text evidence="5">The sequence shown here is derived from an EMBL/GenBank/DDBJ whole genome shotgun (WGS) entry which is preliminary data.</text>
</comment>
<dbReference type="SUPFAM" id="SSF48008">
    <property type="entry name" value="GntR ligand-binding domain-like"/>
    <property type="match status" value="1"/>
</dbReference>
<gene>
    <name evidence="5" type="ORF">EFL95_16485</name>
</gene>
<protein>
    <submittedName>
        <fullName evidence="5">FCD domain-containing protein</fullName>
    </submittedName>
</protein>
<proteinExistence type="predicted"/>
<dbReference type="AlphaFoldDB" id="A0A3N0DQ68"/>
<evidence type="ECO:0000259" key="4">
    <source>
        <dbReference type="Pfam" id="PF07729"/>
    </source>
</evidence>
<reference evidence="5 6" key="1">
    <citation type="submission" date="2018-11" db="EMBL/GenBank/DDBJ databases">
        <authorList>
            <person name="Li F."/>
        </authorList>
    </citation>
    <scope>NUCLEOTIDE SEQUENCE [LARGE SCALE GENOMIC DNA]</scope>
    <source>
        <strain evidence="5 6">KIS18-7</strain>
    </source>
</reference>
<evidence type="ECO:0000256" key="3">
    <source>
        <dbReference type="ARBA" id="ARBA00023163"/>
    </source>
</evidence>
<sequence length="75" mass="7968">MTRPATNTVVVENLDQTLIRMVLYSGYGQSGAPVEAWEEHQLISEAIPAKDPDAAAHAMGAHLTAGLGRIRKAIG</sequence>
<keyword evidence="1" id="KW-0805">Transcription regulation</keyword>
<keyword evidence="6" id="KW-1185">Reference proteome</keyword>
<name>A0A3N0DQ68_9ACTN</name>
<feature type="domain" description="GntR C-terminal" evidence="4">
    <location>
        <begin position="7"/>
        <end position="64"/>
    </location>
</feature>
<keyword evidence="3" id="KW-0804">Transcription</keyword>
<organism evidence="5 6">
    <name type="scientific">Nocardioides marmorisolisilvae</name>
    <dbReference type="NCBI Taxonomy" id="1542737"/>
    <lineage>
        <taxon>Bacteria</taxon>
        <taxon>Bacillati</taxon>
        <taxon>Actinomycetota</taxon>
        <taxon>Actinomycetes</taxon>
        <taxon>Propionibacteriales</taxon>
        <taxon>Nocardioidaceae</taxon>
        <taxon>Nocardioides</taxon>
    </lineage>
</organism>
<keyword evidence="2" id="KW-0238">DNA-binding</keyword>
<evidence type="ECO:0000313" key="6">
    <source>
        <dbReference type="Proteomes" id="UP000277094"/>
    </source>
</evidence>